<dbReference type="EMBL" id="CP003532">
    <property type="protein sequence ID" value="AFK07166.1"/>
    <property type="molecule type" value="Genomic_DNA"/>
</dbReference>
<sequence length="224" mass="25452">MIDEKNKKNPESIDNEEGVKEERNAARLDESDKLENTAGAATGEKVREGSEVREKAMNDSEVHDKSETSEIDELKALRDEIKNLKDENARLRAEFINYRNALVRESEESIRRYREKIIIRLIEIYDDLSRALENPDNSKKSLISGIKLIHKSVERLMFDEGLSMIMPEVGKPFDPFSHEVEGTISSNDVPDMAVYDVIERGYNLNGKVLKPARVVVAVNDSSES</sequence>
<feature type="compositionally biased region" description="Basic and acidic residues" evidence="5">
    <location>
        <begin position="44"/>
        <end position="68"/>
    </location>
</feature>
<keyword evidence="3 6" id="KW-0346">Stress response</keyword>
<comment type="function">
    <text evidence="3">Participates actively in the response to hyperosmotic and heat shock by preventing the aggregation of stress-denatured proteins, in association with DnaK and GrpE. It is the nucleotide exchange factor for DnaK and may function as a thermosensor. Unfolded proteins bind initially to DnaJ; upon interaction with the DnaJ-bound protein, DnaK hydrolyzes its bound ATP, resulting in the formation of a stable complex. GrpE releases ADP from DnaK; ATP binding to DnaK triggers the release of the substrate protein, thus completing the reaction cycle. Several rounds of ATP-dependent interactions between DnaJ, DnaK and GrpE are required for fully efficient folding.</text>
</comment>
<dbReference type="PANTHER" id="PTHR21237:SF23">
    <property type="entry name" value="GRPE PROTEIN HOMOLOG, MITOCHONDRIAL"/>
    <property type="match status" value="1"/>
</dbReference>
<keyword evidence="7" id="KW-1185">Reference proteome</keyword>
<dbReference type="PANTHER" id="PTHR21237">
    <property type="entry name" value="GRPE PROTEIN"/>
    <property type="match status" value="1"/>
</dbReference>
<dbReference type="InterPro" id="IPR000740">
    <property type="entry name" value="GrpE"/>
</dbReference>
<dbReference type="HOGENOM" id="CLU_057217_5_2_0"/>
<feature type="region of interest" description="Disordered" evidence="5">
    <location>
        <begin position="1"/>
        <end position="68"/>
    </location>
</feature>
<evidence type="ECO:0000256" key="5">
    <source>
        <dbReference type="SAM" id="MobiDB-lite"/>
    </source>
</evidence>
<dbReference type="InterPro" id="IPR013805">
    <property type="entry name" value="GrpE_CC"/>
</dbReference>
<dbReference type="GO" id="GO:0051082">
    <property type="term" value="F:unfolded protein binding"/>
    <property type="evidence" value="ECO:0007669"/>
    <property type="project" value="TreeGrafter"/>
</dbReference>
<dbReference type="AlphaFoldDB" id="I2F5G3"/>
<dbReference type="InterPro" id="IPR009012">
    <property type="entry name" value="GrpE_head"/>
</dbReference>
<dbReference type="Gene3D" id="3.90.20.20">
    <property type="match status" value="1"/>
</dbReference>
<proteinExistence type="inferred from homology"/>
<gene>
    <name evidence="3" type="primary">grpE</name>
    <name evidence="6" type="ORF">Theba_1483</name>
</gene>
<dbReference type="eggNOG" id="COG0576">
    <property type="taxonomic scope" value="Bacteria"/>
</dbReference>
<protein>
    <recommendedName>
        <fullName evidence="3">Protein GrpE</fullName>
    </recommendedName>
    <alternativeName>
        <fullName evidence="3">HSP-70 cofactor</fullName>
    </alternativeName>
</protein>
<dbReference type="GeneID" id="87107286"/>
<reference evidence="6 7" key="1">
    <citation type="journal article" date="2012" name="Genome Biol. Evol.">
        <title>Genome Sequence of the Mesophilic Thermotogales Bacterium Mesotoga prima MesG1.Ag.4.2 Reveals the Largest Thermotogales Genome To Date.</title>
        <authorList>
            <person name="Zhaxybayeva O."/>
            <person name="Swithers K.S."/>
            <person name="Foght J."/>
            <person name="Green A.G."/>
            <person name="Bruce D."/>
            <person name="Detter C."/>
            <person name="Han S."/>
            <person name="Teshima H."/>
            <person name="Han J."/>
            <person name="Woyke T."/>
            <person name="Pitluck S."/>
            <person name="Nolan M."/>
            <person name="Ivanova N."/>
            <person name="Pati A."/>
            <person name="Land M.L."/>
            <person name="Dlutek M."/>
            <person name="Doolittle W.F."/>
            <person name="Noll K.M."/>
            <person name="Nesbo C.L."/>
        </authorList>
    </citation>
    <scope>NUCLEOTIDE SEQUENCE [LARGE SCALE GENOMIC DNA]</scope>
    <source>
        <strain evidence="7">mesG1.Ag.4.2</strain>
    </source>
</reference>
<dbReference type="CDD" id="cd00446">
    <property type="entry name" value="GrpE"/>
    <property type="match status" value="1"/>
</dbReference>
<evidence type="ECO:0000256" key="4">
    <source>
        <dbReference type="RuleBase" id="RU004478"/>
    </source>
</evidence>
<keyword evidence="3" id="KW-0963">Cytoplasm</keyword>
<comment type="subunit">
    <text evidence="3">Homodimer.</text>
</comment>
<dbReference type="GO" id="GO:0000774">
    <property type="term" value="F:adenyl-nucleotide exchange factor activity"/>
    <property type="evidence" value="ECO:0007669"/>
    <property type="project" value="InterPro"/>
</dbReference>
<comment type="subcellular location">
    <subcellularLocation>
        <location evidence="3">Cytoplasm</location>
    </subcellularLocation>
</comment>
<dbReference type="HAMAP" id="MF_01151">
    <property type="entry name" value="GrpE"/>
    <property type="match status" value="1"/>
</dbReference>
<dbReference type="SUPFAM" id="SSF58014">
    <property type="entry name" value="Coiled-coil domain of nucleotide exchange factor GrpE"/>
    <property type="match status" value="1"/>
</dbReference>
<dbReference type="PRINTS" id="PR00773">
    <property type="entry name" value="GRPEPROTEIN"/>
</dbReference>
<evidence type="ECO:0000256" key="3">
    <source>
        <dbReference type="HAMAP-Rule" id="MF_01151"/>
    </source>
</evidence>
<dbReference type="Gene3D" id="2.30.22.10">
    <property type="entry name" value="Head domain of nucleotide exchange factor GrpE"/>
    <property type="match status" value="1"/>
</dbReference>
<dbReference type="GO" id="GO:0051087">
    <property type="term" value="F:protein-folding chaperone binding"/>
    <property type="evidence" value="ECO:0007669"/>
    <property type="project" value="InterPro"/>
</dbReference>
<dbReference type="SUPFAM" id="SSF51064">
    <property type="entry name" value="Head domain of nucleotide exchange factor GrpE"/>
    <property type="match status" value="1"/>
</dbReference>
<keyword evidence="2 3" id="KW-0143">Chaperone</keyword>
<comment type="similarity">
    <text evidence="1 3 4">Belongs to the GrpE family.</text>
</comment>
<dbReference type="STRING" id="660470.Theba_1483"/>
<evidence type="ECO:0000313" key="7">
    <source>
        <dbReference type="Proteomes" id="UP000002881"/>
    </source>
</evidence>
<dbReference type="Proteomes" id="UP000002881">
    <property type="component" value="Chromosome"/>
</dbReference>
<dbReference type="GO" id="GO:0005737">
    <property type="term" value="C:cytoplasm"/>
    <property type="evidence" value="ECO:0007669"/>
    <property type="project" value="UniProtKB-SubCell"/>
</dbReference>
<evidence type="ECO:0000313" key="6">
    <source>
        <dbReference type="EMBL" id="AFK07166.1"/>
    </source>
</evidence>
<dbReference type="RefSeq" id="WP_014731097.1">
    <property type="nucleotide sequence ID" value="NC_017934.1"/>
</dbReference>
<evidence type="ECO:0000256" key="2">
    <source>
        <dbReference type="ARBA" id="ARBA00023186"/>
    </source>
</evidence>
<dbReference type="Pfam" id="PF01025">
    <property type="entry name" value="GrpE"/>
    <property type="match status" value="1"/>
</dbReference>
<dbReference type="GO" id="GO:0006457">
    <property type="term" value="P:protein folding"/>
    <property type="evidence" value="ECO:0007669"/>
    <property type="project" value="InterPro"/>
</dbReference>
<evidence type="ECO:0000256" key="1">
    <source>
        <dbReference type="ARBA" id="ARBA00009054"/>
    </source>
</evidence>
<feature type="compositionally biased region" description="Basic and acidic residues" evidence="5">
    <location>
        <begin position="1"/>
        <end position="35"/>
    </location>
</feature>
<accession>I2F5G3</accession>
<organism evidence="6 7">
    <name type="scientific">Mesotoga prima MesG1.Ag.4.2</name>
    <dbReference type="NCBI Taxonomy" id="660470"/>
    <lineage>
        <taxon>Bacteria</taxon>
        <taxon>Thermotogati</taxon>
        <taxon>Thermotogota</taxon>
        <taxon>Thermotogae</taxon>
        <taxon>Kosmotogales</taxon>
        <taxon>Kosmotogaceae</taxon>
        <taxon>Mesotoga</taxon>
    </lineage>
</organism>
<dbReference type="GO" id="GO:0042803">
    <property type="term" value="F:protein homodimerization activity"/>
    <property type="evidence" value="ECO:0007669"/>
    <property type="project" value="InterPro"/>
</dbReference>
<dbReference type="KEGG" id="mpg:Theba_1483"/>
<name>I2F5G3_9BACT</name>